<organism evidence="1 2">
    <name type="scientific">Paramecium primaurelia</name>
    <dbReference type="NCBI Taxonomy" id="5886"/>
    <lineage>
        <taxon>Eukaryota</taxon>
        <taxon>Sar</taxon>
        <taxon>Alveolata</taxon>
        <taxon>Ciliophora</taxon>
        <taxon>Intramacronucleata</taxon>
        <taxon>Oligohymenophorea</taxon>
        <taxon>Peniculida</taxon>
        <taxon>Parameciidae</taxon>
        <taxon>Paramecium</taxon>
    </lineage>
</organism>
<comment type="caution">
    <text evidence="1">The sequence shown here is derived from an EMBL/GenBank/DDBJ whole genome shotgun (WGS) entry which is preliminary data.</text>
</comment>
<evidence type="ECO:0000313" key="2">
    <source>
        <dbReference type="Proteomes" id="UP000688137"/>
    </source>
</evidence>
<dbReference type="Proteomes" id="UP000688137">
    <property type="component" value="Unassembled WGS sequence"/>
</dbReference>
<proteinExistence type="predicted"/>
<reference evidence="1" key="1">
    <citation type="submission" date="2021-01" db="EMBL/GenBank/DDBJ databases">
        <authorList>
            <consortium name="Genoscope - CEA"/>
            <person name="William W."/>
        </authorList>
    </citation>
    <scope>NUCLEOTIDE SEQUENCE</scope>
</reference>
<protein>
    <recommendedName>
        <fullName evidence="3">Reverse transcriptase domain-containing protein</fullName>
    </recommendedName>
</protein>
<evidence type="ECO:0008006" key="3">
    <source>
        <dbReference type="Google" id="ProtNLM"/>
    </source>
</evidence>
<accession>A0A8S1QEH0</accession>
<sequence length="141" mass="16912">MHQNAYTNSFTQKFNFNLGVDQGSLLEPFLFDVYFDLLVDTLDRLISQNYLKQNKKKLKGIRHCKDLRLIEYLLMRMILQLQCLTYLSVGLLNFFQNELRSWVYGEYKIQMMRILKKVKNFIMEFLFHLITISLNTGGRLR</sequence>
<gene>
    <name evidence="1" type="ORF">PPRIM_AZ9-3.1.T1590007</name>
</gene>
<keyword evidence="2" id="KW-1185">Reference proteome</keyword>
<dbReference type="EMBL" id="CAJJDM010000164">
    <property type="protein sequence ID" value="CAD8114228.1"/>
    <property type="molecule type" value="Genomic_DNA"/>
</dbReference>
<dbReference type="AlphaFoldDB" id="A0A8S1QEH0"/>
<name>A0A8S1QEH0_PARPR</name>
<evidence type="ECO:0000313" key="1">
    <source>
        <dbReference type="EMBL" id="CAD8114228.1"/>
    </source>
</evidence>